<evidence type="ECO:0000256" key="13">
    <source>
        <dbReference type="PIRSR" id="PIRSR000109-3"/>
    </source>
</evidence>
<feature type="binding site" evidence="13">
    <location>
        <begin position="95"/>
        <end position="97"/>
    </location>
    <ligand>
        <name>NADP(+)</name>
        <dbReference type="ChEBI" id="CHEBI:58349"/>
    </ligand>
</feature>
<dbReference type="Pfam" id="PF00393">
    <property type="entry name" value="6PGD"/>
    <property type="match status" value="1"/>
</dbReference>
<feature type="binding site" description="in other chain" evidence="12">
    <location>
        <position position="280"/>
    </location>
    <ligand>
        <name>substrate</name>
        <note>ligand shared between dimeric partners</note>
    </ligand>
</feature>
<organism evidence="16 17">
    <name type="scientific">Aspergillus nanangensis</name>
    <dbReference type="NCBI Taxonomy" id="2582783"/>
    <lineage>
        <taxon>Eukaryota</taxon>
        <taxon>Fungi</taxon>
        <taxon>Dikarya</taxon>
        <taxon>Ascomycota</taxon>
        <taxon>Pezizomycotina</taxon>
        <taxon>Eurotiomycetes</taxon>
        <taxon>Eurotiomycetidae</taxon>
        <taxon>Eurotiales</taxon>
        <taxon>Aspergillaceae</taxon>
        <taxon>Aspergillus</taxon>
        <taxon>Aspergillus subgen. Circumdati</taxon>
    </lineage>
</organism>
<name>A0AAD4CKA8_ASPNN</name>
<dbReference type="InterPro" id="IPR006184">
    <property type="entry name" value="6PGdom_BS"/>
</dbReference>
<dbReference type="Pfam" id="PF03446">
    <property type="entry name" value="NAD_binding_2"/>
    <property type="match status" value="1"/>
</dbReference>
<evidence type="ECO:0000259" key="15">
    <source>
        <dbReference type="SMART" id="SM01350"/>
    </source>
</evidence>
<dbReference type="InterPro" id="IPR006115">
    <property type="entry name" value="6PGDH_NADP-bd"/>
</dbReference>
<keyword evidence="5 10" id="KW-0521">NADP</keyword>
<evidence type="ECO:0000256" key="7">
    <source>
        <dbReference type="ARBA" id="ARBA00023064"/>
    </source>
</evidence>
<dbReference type="Proteomes" id="UP001194746">
    <property type="component" value="Unassembled WGS sequence"/>
</dbReference>
<comment type="pathway">
    <text evidence="2 10 14">Carbohydrate degradation; pentose phosphate pathway; D-ribulose 5-phosphate from D-glucose 6-phosphate (oxidative stage): step 3/3.</text>
</comment>
<dbReference type="FunFam" id="1.10.1040.10:FF:000002">
    <property type="entry name" value="6-phosphogluconate dehydrogenase, decarboxylating"/>
    <property type="match status" value="1"/>
</dbReference>
<comment type="subunit">
    <text evidence="4 10">Homodimer.</text>
</comment>
<feature type="binding site" evidence="12">
    <location>
        <position position="465"/>
    </location>
    <ligand>
        <name>substrate</name>
        <note>ligand shared between dimeric partners</note>
    </ligand>
</feature>
<dbReference type="Gene3D" id="1.20.5.320">
    <property type="entry name" value="6-Phosphogluconate Dehydrogenase, domain 3"/>
    <property type="match status" value="1"/>
</dbReference>
<dbReference type="GO" id="GO:0009051">
    <property type="term" value="P:pentose-phosphate shunt, oxidative branch"/>
    <property type="evidence" value="ECO:0007669"/>
    <property type="project" value="UniProtKB-ARBA"/>
</dbReference>
<evidence type="ECO:0000256" key="8">
    <source>
        <dbReference type="ARBA" id="ARBA00023126"/>
    </source>
</evidence>
<keyword evidence="8 10" id="KW-0570">Pentose shunt</keyword>
<feature type="binding site" description="in other chain" evidence="12">
    <location>
        <position position="123"/>
    </location>
    <ligand>
        <name>substrate</name>
        <note>ligand shared between dimeric partners</note>
    </ligand>
</feature>
<dbReference type="SUPFAM" id="SSF51735">
    <property type="entry name" value="NAD(P)-binding Rossmann-fold domains"/>
    <property type="match status" value="1"/>
</dbReference>
<evidence type="ECO:0000256" key="12">
    <source>
        <dbReference type="PIRSR" id="PIRSR000109-2"/>
    </source>
</evidence>
<dbReference type="InterPro" id="IPR006113">
    <property type="entry name" value="6PGDH_Gnd/GntZ"/>
</dbReference>
<dbReference type="SUPFAM" id="SSF48179">
    <property type="entry name" value="6-phosphogluconate dehydrogenase C-terminal domain-like"/>
    <property type="match status" value="1"/>
</dbReference>
<dbReference type="Gene3D" id="1.10.1040.10">
    <property type="entry name" value="N-(1-d-carboxylethyl)-l-norvaline Dehydrogenase, domain 2"/>
    <property type="match status" value="1"/>
</dbReference>
<dbReference type="PRINTS" id="PR00076">
    <property type="entry name" value="6PGDHDRGNASE"/>
</dbReference>
<dbReference type="SMART" id="SM01350">
    <property type="entry name" value="6PGD"/>
    <property type="match status" value="1"/>
</dbReference>
<dbReference type="InterPro" id="IPR036291">
    <property type="entry name" value="NAD(P)-bd_dom_sf"/>
</dbReference>
<keyword evidence="6 10" id="KW-0560">Oxidoreductase</keyword>
<dbReference type="NCBIfam" id="TIGR00873">
    <property type="entry name" value="gnd"/>
    <property type="match status" value="1"/>
</dbReference>
<dbReference type="InterPro" id="IPR006114">
    <property type="entry name" value="6PGDH_C"/>
</dbReference>
<evidence type="ECO:0000313" key="16">
    <source>
        <dbReference type="EMBL" id="KAF9888080.1"/>
    </source>
</evidence>
<dbReference type="AlphaFoldDB" id="A0AAD4CKA8"/>
<keyword evidence="17" id="KW-1185">Reference proteome</keyword>
<dbReference type="GO" id="GO:0004616">
    <property type="term" value="F:phosphogluconate dehydrogenase (decarboxylating) activity"/>
    <property type="evidence" value="ECO:0007669"/>
    <property type="project" value="UniProtKB-EC"/>
</dbReference>
<feature type="binding site" evidence="13">
    <location>
        <begin position="30"/>
        <end position="35"/>
    </location>
    <ligand>
        <name>NADP(+)</name>
        <dbReference type="ChEBI" id="CHEBI:58349"/>
    </ligand>
</feature>
<dbReference type="InterPro" id="IPR013328">
    <property type="entry name" value="6PGD_dom2"/>
</dbReference>
<accession>A0AAD4CKA8</accession>
<evidence type="ECO:0000256" key="2">
    <source>
        <dbReference type="ARBA" id="ARBA00004874"/>
    </source>
</evidence>
<evidence type="ECO:0000313" key="17">
    <source>
        <dbReference type="Proteomes" id="UP001194746"/>
    </source>
</evidence>
<evidence type="ECO:0000256" key="1">
    <source>
        <dbReference type="ARBA" id="ARBA00002526"/>
    </source>
</evidence>
<gene>
    <name evidence="16" type="ORF">FE257_009345</name>
</gene>
<evidence type="ECO:0000256" key="4">
    <source>
        <dbReference type="ARBA" id="ARBA00011738"/>
    </source>
</evidence>
<dbReference type="InterPro" id="IPR006183">
    <property type="entry name" value="Pgluconate_DH"/>
</dbReference>
<comment type="catalytic activity">
    <reaction evidence="9 10 14">
        <text>6-phospho-D-gluconate + NADP(+) = D-ribulose 5-phosphate + CO2 + NADPH</text>
        <dbReference type="Rhea" id="RHEA:10116"/>
        <dbReference type="ChEBI" id="CHEBI:16526"/>
        <dbReference type="ChEBI" id="CHEBI:57783"/>
        <dbReference type="ChEBI" id="CHEBI:58121"/>
        <dbReference type="ChEBI" id="CHEBI:58349"/>
        <dbReference type="ChEBI" id="CHEBI:58759"/>
        <dbReference type="EC" id="1.1.1.44"/>
    </reaction>
</comment>
<evidence type="ECO:0000256" key="6">
    <source>
        <dbReference type="ARBA" id="ARBA00023002"/>
    </source>
</evidence>
<protein>
    <recommendedName>
        <fullName evidence="10 14">6-phosphogluconate dehydrogenase, decarboxylating</fullName>
        <ecNumber evidence="10 14">1.1.1.44</ecNumber>
    </recommendedName>
</protein>
<dbReference type="FunFam" id="1.20.5.320:FF:000002">
    <property type="entry name" value="6-phosphogluconate dehydrogenase, decarboxylating"/>
    <property type="match status" value="1"/>
</dbReference>
<comment type="similarity">
    <text evidence="3 10 14">Belongs to the 6-phosphogluconate dehydrogenase family.</text>
</comment>
<feature type="active site" description="Proton acceptor" evidence="11">
    <location>
        <position position="203"/>
    </location>
</feature>
<sequence length="508" mass="55572">MADQAVARLAGIDVGASARPLPSADFGLIGLAVMGQNLILNAADHGFTVCAFNRTTSKVDRFLANEAKGKPIVGAHSIEEFCAKLKRPRRIMLLVMAGKPVDDFIEHLLPHLEKGDIIIDGGNSHFPDSNRRTQYLKGKGISFVGSGVSGGEEGARYGPSLMPGGNEDAWPHIKDIFQSIAAKSDGEACCDWVGDEGAGHYVKMVHNGIEYGDMQLICEAYDIMKRGMGMPVSEIAEVFAKWNTGVLDSFLIEITRDILRFNDDDGTPLVEKILDQAGQKGTGKWTAINALDLGMPVTLIGEAVFARCLSALKEERGRASKLLGGPTPEFTGDKQAFIDDLEQALYASKIISYAQGFMLIQDAAKQYNWKLNKPSIALMWRGGCIIRSVFLKDITSAYRSNPDLENLLFDDFFNKAIHKAQSGWRNVVSKSALWGIPLPAFTTALSFYDGYRTKDLPANLLQAQRDYFGAHTFLMKPEAATEKYPAGQYIHVNWTGRGGDVSASTYQV</sequence>
<evidence type="ECO:0000256" key="10">
    <source>
        <dbReference type="PIRNR" id="PIRNR000109"/>
    </source>
</evidence>
<dbReference type="GO" id="GO:0050661">
    <property type="term" value="F:NADP binding"/>
    <property type="evidence" value="ECO:0007669"/>
    <property type="project" value="InterPro"/>
</dbReference>
<dbReference type="GO" id="GO:0019521">
    <property type="term" value="P:D-gluconate metabolic process"/>
    <property type="evidence" value="ECO:0007669"/>
    <property type="project" value="UniProtKB-KW"/>
</dbReference>
<evidence type="ECO:0000256" key="5">
    <source>
        <dbReference type="ARBA" id="ARBA00022857"/>
    </source>
</evidence>
<dbReference type="NCBIfam" id="NF006765">
    <property type="entry name" value="PRK09287.1"/>
    <property type="match status" value="1"/>
</dbReference>
<dbReference type="EMBL" id="VCAU01000052">
    <property type="protein sequence ID" value="KAF9888080.1"/>
    <property type="molecule type" value="Genomic_DNA"/>
</dbReference>
<proteinExistence type="inferred from homology"/>
<evidence type="ECO:0000256" key="9">
    <source>
        <dbReference type="ARBA" id="ARBA00048640"/>
    </source>
</evidence>
<comment type="caution">
    <text evidence="16">The sequence shown here is derived from an EMBL/GenBank/DDBJ whole genome shotgun (WGS) entry which is preliminary data.</text>
</comment>
<keyword evidence="7 14" id="KW-0311">Gluconate utilization</keyword>
<feature type="binding site" description="in other chain" evidence="12">
    <location>
        <position position="211"/>
    </location>
    <ligand>
        <name>substrate</name>
        <note>ligand shared between dimeric partners</note>
    </ligand>
</feature>
<dbReference type="PANTHER" id="PTHR11811">
    <property type="entry name" value="6-PHOSPHOGLUCONATE DEHYDROGENASE"/>
    <property type="match status" value="1"/>
</dbReference>
<feature type="binding site" evidence="13">
    <location>
        <begin position="53"/>
        <end position="55"/>
    </location>
    <ligand>
        <name>NADP(+)</name>
        <dbReference type="ChEBI" id="CHEBI:58349"/>
    </ligand>
</feature>
<evidence type="ECO:0000256" key="11">
    <source>
        <dbReference type="PIRSR" id="PIRSR000109-1"/>
    </source>
</evidence>
<dbReference type="InterPro" id="IPR008927">
    <property type="entry name" value="6-PGluconate_DH-like_C_sf"/>
</dbReference>
<feature type="binding site" description="in other chain" evidence="12">
    <location>
        <position position="307"/>
    </location>
    <ligand>
        <name>substrate</name>
        <note>ligand shared between dimeric partners</note>
    </ligand>
</feature>
<dbReference type="EC" id="1.1.1.44" evidence="10 14"/>
<feature type="binding site" description="in other chain" evidence="12">
    <location>
        <begin position="149"/>
        <end position="151"/>
    </location>
    <ligand>
        <name>substrate</name>
        <note>ligand shared between dimeric partners</note>
    </ligand>
</feature>
<feature type="domain" description="6-phosphogluconate dehydrogenase C-terminal" evidence="15">
    <location>
        <begin position="199"/>
        <end position="495"/>
    </location>
</feature>
<evidence type="ECO:0000256" key="14">
    <source>
        <dbReference type="RuleBase" id="RU000485"/>
    </source>
</evidence>
<evidence type="ECO:0000256" key="3">
    <source>
        <dbReference type="ARBA" id="ARBA00008419"/>
    </source>
</evidence>
<dbReference type="FunFam" id="3.40.50.720:FF:000007">
    <property type="entry name" value="6-phosphogluconate dehydrogenase, decarboxylating"/>
    <property type="match status" value="1"/>
</dbReference>
<comment type="function">
    <text evidence="1 10">Catalyzes the oxidative decarboxylation of 6-phosphogluconate to ribulose 5-phosphate and CO(2), with concomitant reduction of NADP to NADPH.</text>
</comment>
<dbReference type="PROSITE" id="PS00461">
    <property type="entry name" value="6PGD"/>
    <property type="match status" value="1"/>
</dbReference>
<reference evidence="16" key="1">
    <citation type="journal article" date="2019" name="Beilstein J. Org. Chem.">
        <title>Nanangenines: drimane sesquiterpenoids as the dominant metabolite cohort of a novel Australian fungus, Aspergillus nanangensis.</title>
        <authorList>
            <person name="Lacey H.J."/>
            <person name="Gilchrist C.L.M."/>
            <person name="Crombie A."/>
            <person name="Kalaitzis J.A."/>
            <person name="Vuong D."/>
            <person name="Rutledge P.J."/>
            <person name="Turner P."/>
            <person name="Pitt J.I."/>
            <person name="Lacey E."/>
            <person name="Chooi Y.H."/>
            <person name="Piggott A.M."/>
        </authorList>
    </citation>
    <scope>NUCLEOTIDE SEQUENCE</scope>
    <source>
        <strain evidence="16">MST-FP2251</strain>
    </source>
</reference>
<reference evidence="16" key="2">
    <citation type="submission" date="2020-02" db="EMBL/GenBank/DDBJ databases">
        <authorList>
            <person name="Gilchrist C.L.M."/>
            <person name="Chooi Y.-H."/>
        </authorList>
    </citation>
    <scope>NUCLEOTIDE SEQUENCE</scope>
    <source>
        <strain evidence="16">MST-FP2251</strain>
    </source>
</reference>
<feature type="binding site" description="in other chain" evidence="12">
    <location>
        <begin position="206"/>
        <end position="207"/>
    </location>
    <ligand>
        <name>substrate</name>
        <note>ligand shared between dimeric partners</note>
    </ligand>
</feature>
<feature type="binding site" evidence="13">
    <location>
        <position position="123"/>
    </location>
    <ligand>
        <name>NADP(+)</name>
        <dbReference type="ChEBI" id="CHEBI:58349"/>
    </ligand>
</feature>
<feature type="binding site" evidence="12">
    <location>
        <position position="471"/>
    </location>
    <ligand>
        <name>substrate</name>
        <note>ligand shared between dimeric partners</note>
    </ligand>
</feature>
<dbReference type="Gene3D" id="3.40.50.720">
    <property type="entry name" value="NAD(P)-binding Rossmann-like Domain"/>
    <property type="match status" value="1"/>
</dbReference>
<dbReference type="PIRSF" id="PIRSF000109">
    <property type="entry name" value="6PGD"/>
    <property type="match status" value="1"/>
</dbReference>
<feature type="active site" description="Proton donor" evidence="11">
    <location>
        <position position="210"/>
    </location>
</feature>